<dbReference type="Proteomes" id="UP001597086">
    <property type="component" value="Unassembled WGS sequence"/>
</dbReference>
<sequence length="351" mass="40100">MKVFKHRLVVLFVLIFMGAQAQEKKTYKIHTVAFYNLENLFDTINDTTKYDEASPIMELNEALRGEAYKKKLHNMAKVVADIGLSDTHNSPAIIGVSEVENRQVLVDLLNEPELIGKDYGIIHFESPDKRGIDVALLYQKALFKPLESKAHELLVYDDSSRERVYTRDQLLVSGELEGDLIHVIVNHWPSRSGGEARSRFKRVAAGKLNKKIIDSLQAIDPYAKVITMGDFNDNPTNDSMKKAMGTVADKDRVKLKGIYNPYENQYKKMGLGTTGYRDAWSLFDQILFTQPFLEKDYSSFRFYKAGIFNKSYLTNKEGRYKGYPLRMSNAGLSGGYSDHFPVYIYLIKENE</sequence>
<keyword evidence="4" id="KW-1185">Reference proteome</keyword>
<protein>
    <submittedName>
        <fullName evidence="3">Endonuclease/exonuclease/phosphatase family protein</fullName>
    </submittedName>
</protein>
<dbReference type="GO" id="GO:0004519">
    <property type="term" value="F:endonuclease activity"/>
    <property type="evidence" value="ECO:0007669"/>
    <property type="project" value="UniProtKB-KW"/>
</dbReference>
<gene>
    <name evidence="3" type="ORF">ACFQ13_14655</name>
</gene>
<proteinExistence type="predicted"/>
<evidence type="ECO:0000256" key="1">
    <source>
        <dbReference type="SAM" id="SignalP"/>
    </source>
</evidence>
<accession>A0ABW3KTH6</accession>
<feature type="domain" description="Endonuclease/exonuclease/phosphatase" evidence="2">
    <location>
        <begin position="31"/>
        <end position="348"/>
    </location>
</feature>
<name>A0ABW3KTH6_9FLAO</name>
<evidence type="ECO:0000313" key="4">
    <source>
        <dbReference type="Proteomes" id="UP001597086"/>
    </source>
</evidence>
<dbReference type="InterPro" id="IPR005135">
    <property type="entry name" value="Endo/exonuclease/phosphatase"/>
</dbReference>
<keyword evidence="1" id="KW-0732">Signal</keyword>
<dbReference type="SUPFAM" id="SSF56219">
    <property type="entry name" value="DNase I-like"/>
    <property type="match status" value="1"/>
</dbReference>
<feature type="chain" id="PRO_5046912004" evidence="1">
    <location>
        <begin position="22"/>
        <end position="351"/>
    </location>
</feature>
<feature type="signal peptide" evidence="1">
    <location>
        <begin position="1"/>
        <end position="21"/>
    </location>
</feature>
<keyword evidence="3" id="KW-0255">Endonuclease</keyword>
<organism evidence="3 4">
    <name type="scientific">Winogradskyella rapida</name>
    <dbReference type="NCBI Taxonomy" id="549701"/>
    <lineage>
        <taxon>Bacteria</taxon>
        <taxon>Pseudomonadati</taxon>
        <taxon>Bacteroidota</taxon>
        <taxon>Flavobacteriia</taxon>
        <taxon>Flavobacteriales</taxon>
        <taxon>Flavobacteriaceae</taxon>
        <taxon>Winogradskyella</taxon>
    </lineage>
</organism>
<keyword evidence="3" id="KW-0540">Nuclease</keyword>
<dbReference type="InterPro" id="IPR036691">
    <property type="entry name" value="Endo/exonu/phosph_ase_sf"/>
</dbReference>
<dbReference type="PANTHER" id="PTHR42834:SF1">
    <property type="entry name" value="ENDONUCLEASE_EXONUCLEASE_PHOSPHATASE FAMILY PROTEIN (AFU_ORTHOLOGUE AFUA_3G09210)"/>
    <property type="match status" value="1"/>
</dbReference>
<dbReference type="PANTHER" id="PTHR42834">
    <property type="entry name" value="ENDONUCLEASE/EXONUCLEASE/PHOSPHATASE FAMILY PROTEIN (AFU_ORTHOLOGUE AFUA_3G09210)"/>
    <property type="match status" value="1"/>
</dbReference>
<dbReference type="Gene3D" id="3.60.10.10">
    <property type="entry name" value="Endonuclease/exonuclease/phosphatase"/>
    <property type="match status" value="1"/>
</dbReference>
<dbReference type="Pfam" id="PF19580">
    <property type="entry name" value="Exo_endo_phos_3"/>
    <property type="match status" value="1"/>
</dbReference>
<comment type="caution">
    <text evidence="3">The sequence shown here is derived from an EMBL/GenBank/DDBJ whole genome shotgun (WGS) entry which is preliminary data.</text>
</comment>
<reference evidence="4" key="1">
    <citation type="journal article" date="2019" name="Int. J. Syst. Evol. Microbiol.">
        <title>The Global Catalogue of Microorganisms (GCM) 10K type strain sequencing project: providing services to taxonomists for standard genome sequencing and annotation.</title>
        <authorList>
            <consortium name="The Broad Institute Genomics Platform"/>
            <consortium name="The Broad Institute Genome Sequencing Center for Infectious Disease"/>
            <person name="Wu L."/>
            <person name="Ma J."/>
        </authorList>
    </citation>
    <scope>NUCLEOTIDE SEQUENCE [LARGE SCALE GENOMIC DNA]</scope>
    <source>
        <strain evidence="4">CCUG 56098</strain>
    </source>
</reference>
<dbReference type="RefSeq" id="WP_386118635.1">
    <property type="nucleotide sequence ID" value="NZ_JBHTKM010000063.1"/>
</dbReference>
<evidence type="ECO:0000313" key="3">
    <source>
        <dbReference type="EMBL" id="MFD1017165.1"/>
    </source>
</evidence>
<evidence type="ECO:0000259" key="2">
    <source>
        <dbReference type="Pfam" id="PF19580"/>
    </source>
</evidence>
<keyword evidence="3" id="KW-0378">Hydrolase</keyword>
<dbReference type="EMBL" id="JBHTKM010000063">
    <property type="protein sequence ID" value="MFD1017165.1"/>
    <property type="molecule type" value="Genomic_DNA"/>
</dbReference>